<organism evidence="1 2">
    <name type="scientific">Lentisphaera profundi</name>
    <dbReference type="NCBI Taxonomy" id="1658616"/>
    <lineage>
        <taxon>Bacteria</taxon>
        <taxon>Pseudomonadati</taxon>
        <taxon>Lentisphaerota</taxon>
        <taxon>Lentisphaeria</taxon>
        <taxon>Lentisphaerales</taxon>
        <taxon>Lentisphaeraceae</taxon>
        <taxon>Lentisphaera</taxon>
    </lineage>
</organism>
<evidence type="ECO:0000313" key="2">
    <source>
        <dbReference type="Proteomes" id="UP001214250"/>
    </source>
</evidence>
<name>A0ABY7VR37_9BACT</name>
<accession>A0ABY7VR37</accession>
<reference evidence="1 2" key="1">
    <citation type="submission" date="2023-02" db="EMBL/GenBank/DDBJ databases">
        <title>Genome sequence of Lentisphaera profundi SAORIC-696.</title>
        <authorList>
            <person name="Kim e."/>
            <person name="Cho J.-C."/>
            <person name="Choi A."/>
            <person name="Kang I."/>
        </authorList>
    </citation>
    <scope>NUCLEOTIDE SEQUENCE [LARGE SCALE GENOMIC DNA]</scope>
    <source>
        <strain evidence="1 2">SAORIC-696</strain>
    </source>
</reference>
<keyword evidence="2" id="KW-1185">Reference proteome</keyword>
<protein>
    <submittedName>
        <fullName evidence="1">Uncharacterized protein</fullName>
    </submittedName>
</protein>
<dbReference type="Proteomes" id="UP001214250">
    <property type="component" value="Chromosome 1"/>
</dbReference>
<dbReference type="RefSeq" id="WP_274150231.1">
    <property type="nucleotide sequence ID" value="NZ_CP117811.1"/>
</dbReference>
<dbReference type="EMBL" id="CP117811">
    <property type="protein sequence ID" value="WDE96157.1"/>
    <property type="molecule type" value="Genomic_DNA"/>
</dbReference>
<gene>
    <name evidence="1" type="ORF">PQO03_10570</name>
</gene>
<proteinExistence type="predicted"/>
<sequence>MSTNIGKNSVSRDFIDHQVVEMQKHKWLESEKAGADLGEQALLEWVDKYYDKFSKAYFSGKLV</sequence>
<evidence type="ECO:0000313" key="1">
    <source>
        <dbReference type="EMBL" id="WDE96157.1"/>
    </source>
</evidence>